<accession>A0ABV3PSJ7</accession>
<sequence>MDSLGALNAFVQAVDAGGFTDAGRRLGISPSAVSKAVARLEERLGTRLFHRSTRSVTLTAEGMLFLERCRRILGEFEAAQTELARNQAAPQGRLRISLPSMGLRFMSKLAEFRRLYPLIELELDFSDQLVDVIEDGFDAVIRTGEQADSRLMSRTLGFYRRALVGSPGYFRQAGLPQHPEDLSRHACLVYRFRTSGKLDKWPLRRDGEWLDIELPVSMVMNTLEPQITLAEEGLGLACVPDLAVREQLRAGTLVSVLGDYLETTTRIQVMWPSSRHLSPKLRVFVDFMAAAELIPPLDPP</sequence>
<protein>
    <submittedName>
        <fullName evidence="6">LysR family transcriptional regulator</fullName>
    </submittedName>
</protein>
<dbReference type="InterPro" id="IPR036390">
    <property type="entry name" value="WH_DNA-bd_sf"/>
</dbReference>
<keyword evidence="4" id="KW-0804">Transcription</keyword>
<dbReference type="PROSITE" id="PS50931">
    <property type="entry name" value="HTH_LYSR"/>
    <property type="match status" value="1"/>
</dbReference>
<dbReference type="SUPFAM" id="SSF46785">
    <property type="entry name" value="Winged helix' DNA-binding domain"/>
    <property type="match status" value="1"/>
</dbReference>
<dbReference type="CDD" id="cd08476">
    <property type="entry name" value="PBP2_CrgA_like_7"/>
    <property type="match status" value="1"/>
</dbReference>
<dbReference type="RefSeq" id="WP_367625494.1">
    <property type="nucleotide sequence ID" value="NZ_JBFNQD010000009.1"/>
</dbReference>
<reference evidence="6 7" key="1">
    <citation type="submission" date="2024-07" db="EMBL/GenBank/DDBJ databases">
        <title>Description of Labrys sedimenti sp. nov., isolated from a diclofenac-degrading enrichment culture.</title>
        <authorList>
            <person name="Tancsics A."/>
            <person name="Csepanyi A."/>
        </authorList>
    </citation>
    <scope>NUCLEOTIDE SEQUENCE [LARGE SCALE GENOMIC DNA]</scope>
    <source>
        <strain evidence="6 7">LMG 23578</strain>
    </source>
</reference>
<proteinExistence type="inferred from homology"/>
<dbReference type="Proteomes" id="UP001555786">
    <property type="component" value="Unassembled WGS sequence"/>
</dbReference>
<keyword evidence="3" id="KW-0238">DNA-binding</keyword>
<keyword evidence="7" id="KW-1185">Reference proteome</keyword>
<dbReference type="InterPro" id="IPR058163">
    <property type="entry name" value="LysR-type_TF_proteobact-type"/>
</dbReference>
<evidence type="ECO:0000313" key="7">
    <source>
        <dbReference type="Proteomes" id="UP001555786"/>
    </source>
</evidence>
<evidence type="ECO:0000259" key="5">
    <source>
        <dbReference type="PROSITE" id="PS50931"/>
    </source>
</evidence>
<gene>
    <name evidence="6" type="ORF">ABXS05_22865</name>
</gene>
<organism evidence="6 7">
    <name type="scientific">Labrys neptuniae</name>
    <dbReference type="NCBI Taxonomy" id="376174"/>
    <lineage>
        <taxon>Bacteria</taxon>
        <taxon>Pseudomonadati</taxon>
        <taxon>Pseudomonadota</taxon>
        <taxon>Alphaproteobacteria</taxon>
        <taxon>Hyphomicrobiales</taxon>
        <taxon>Xanthobacteraceae</taxon>
        <taxon>Labrys</taxon>
    </lineage>
</organism>
<dbReference type="PRINTS" id="PR00039">
    <property type="entry name" value="HTHLYSR"/>
</dbReference>
<dbReference type="InterPro" id="IPR005119">
    <property type="entry name" value="LysR_subst-bd"/>
</dbReference>
<evidence type="ECO:0000256" key="4">
    <source>
        <dbReference type="ARBA" id="ARBA00023163"/>
    </source>
</evidence>
<dbReference type="Pfam" id="PF00126">
    <property type="entry name" value="HTH_1"/>
    <property type="match status" value="1"/>
</dbReference>
<dbReference type="PANTHER" id="PTHR30537:SF72">
    <property type="entry name" value="LYSR FAMILY TRANSCRIPTIONAL REGULATOR"/>
    <property type="match status" value="1"/>
</dbReference>
<comment type="caution">
    <text evidence="6">The sequence shown here is derived from an EMBL/GenBank/DDBJ whole genome shotgun (WGS) entry which is preliminary data.</text>
</comment>
<evidence type="ECO:0000256" key="1">
    <source>
        <dbReference type="ARBA" id="ARBA00009437"/>
    </source>
</evidence>
<feature type="domain" description="HTH lysR-type" evidence="5">
    <location>
        <begin position="1"/>
        <end position="59"/>
    </location>
</feature>
<dbReference type="InterPro" id="IPR036388">
    <property type="entry name" value="WH-like_DNA-bd_sf"/>
</dbReference>
<dbReference type="PANTHER" id="PTHR30537">
    <property type="entry name" value="HTH-TYPE TRANSCRIPTIONAL REGULATOR"/>
    <property type="match status" value="1"/>
</dbReference>
<name>A0ABV3PSJ7_9HYPH</name>
<dbReference type="InterPro" id="IPR000847">
    <property type="entry name" value="LysR_HTH_N"/>
</dbReference>
<keyword evidence="2" id="KW-0805">Transcription regulation</keyword>
<evidence type="ECO:0000256" key="3">
    <source>
        <dbReference type="ARBA" id="ARBA00023125"/>
    </source>
</evidence>
<dbReference type="SUPFAM" id="SSF53850">
    <property type="entry name" value="Periplasmic binding protein-like II"/>
    <property type="match status" value="1"/>
</dbReference>
<evidence type="ECO:0000256" key="2">
    <source>
        <dbReference type="ARBA" id="ARBA00023015"/>
    </source>
</evidence>
<dbReference type="Gene3D" id="3.40.190.290">
    <property type="match status" value="1"/>
</dbReference>
<comment type="similarity">
    <text evidence="1">Belongs to the LysR transcriptional regulatory family.</text>
</comment>
<dbReference type="EMBL" id="JBFNQD010000009">
    <property type="protein sequence ID" value="MEW9308413.1"/>
    <property type="molecule type" value="Genomic_DNA"/>
</dbReference>
<evidence type="ECO:0000313" key="6">
    <source>
        <dbReference type="EMBL" id="MEW9308413.1"/>
    </source>
</evidence>
<dbReference type="Pfam" id="PF03466">
    <property type="entry name" value="LysR_substrate"/>
    <property type="match status" value="1"/>
</dbReference>
<dbReference type="Gene3D" id="1.10.10.10">
    <property type="entry name" value="Winged helix-like DNA-binding domain superfamily/Winged helix DNA-binding domain"/>
    <property type="match status" value="1"/>
</dbReference>